<evidence type="ECO:0000256" key="2">
    <source>
        <dbReference type="SAM" id="Phobius"/>
    </source>
</evidence>
<feature type="transmembrane region" description="Helical" evidence="2">
    <location>
        <begin position="322"/>
        <end position="342"/>
    </location>
</feature>
<sequence length="473" mass="54085">MSTAQMALEYLLVYCTSHGLTTIGEPPLPKTYQPVGESLLQTSRANKHPEISSKDAMPVWIVLVFLILATLKYCFSLVVWYVYQVILTVIIVADRRIRTIAAANAHKHPESHRARLDGLIHKIRVIVRFRAAGADRLRRVSVGEVRQDLKRRESMKDGESTAQPSKANAKPDKKVVMKAWDRITSYPCFRGFIGYLYMAVPQWYFGMVCDFFLSGQPSELSLGYGTTSIVLATMWGSGLATWTHYAITPPRKSIRVHDHFPKGPKVLTDLWPLTASWLVAEHLTLSLPLALSRTFKLKHYAFDVDSWNTLDEYGQNKKIMQFALVFLLYLFLVVIVAIPATMTMRRVHASMLSDDDLAIVPFHRGDRTRLHPYDKRAQIRQPGLTVAEAFNTITWDAYFRVLFVYFQYFAISQLVQLAYWSANWKLHQILEVDRYAPTNLPCSPVNKVLPFAERNASTEAYRGFFHPNPHSEL</sequence>
<evidence type="ECO:0000256" key="1">
    <source>
        <dbReference type="SAM" id="MobiDB-lite"/>
    </source>
</evidence>
<name>A0A8H3FZA0_9LECA</name>
<keyword evidence="2" id="KW-1133">Transmembrane helix</keyword>
<feature type="compositionally biased region" description="Basic and acidic residues" evidence="1">
    <location>
        <begin position="150"/>
        <end position="159"/>
    </location>
</feature>
<keyword evidence="2" id="KW-0812">Transmembrane</keyword>
<keyword evidence="4" id="KW-1185">Reference proteome</keyword>
<feature type="transmembrane region" description="Helical" evidence="2">
    <location>
        <begin position="224"/>
        <end position="247"/>
    </location>
</feature>
<dbReference type="AlphaFoldDB" id="A0A8H3FZA0"/>
<organism evidence="3 4">
    <name type="scientific">Imshaugia aleurites</name>
    <dbReference type="NCBI Taxonomy" id="172621"/>
    <lineage>
        <taxon>Eukaryota</taxon>
        <taxon>Fungi</taxon>
        <taxon>Dikarya</taxon>
        <taxon>Ascomycota</taxon>
        <taxon>Pezizomycotina</taxon>
        <taxon>Lecanoromycetes</taxon>
        <taxon>OSLEUM clade</taxon>
        <taxon>Lecanoromycetidae</taxon>
        <taxon>Lecanorales</taxon>
        <taxon>Lecanorineae</taxon>
        <taxon>Parmeliaceae</taxon>
        <taxon>Imshaugia</taxon>
    </lineage>
</organism>
<evidence type="ECO:0000313" key="3">
    <source>
        <dbReference type="EMBL" id="CAF9935051.1"/>
    </source>
</evidence>
<feature type="transmembrane region" description="Helical" evidence="2">
    <location>
        <begin position="59"/>
        <end position="92"/>
    </location>
</feature>
<dbReference type="OrthoDB" id="5375229at2759"/>
<reference evidence="3" key="1">
    <citation type="submission" date="2021-03" db="EMBL/GenBank/DDBJ databases">
        <authorList>
            <person name="Tagirdzhanova G."/>
        </authorList>
    </citation>
    <scope>NUCLEOTIDE SEQUENCE</scope>
</reference>
<dbReference type="EMBL" id="CAJPDT010000081">
    <property type="protein sequence ID" value="CAF9935051.1"/>
    <property type="molecule type" value="Genomic_DNA"/>
</dbReference>
<feature type="transmembrane region" description="Helical" evidence="2">
    <location>
        <begin position="183"/>
        <end position="204"/>
    </location>
</feature>
<proteinExistence type="predicted"/>
<gene>
    <name evidence="3" type="ORF">IMSHALPRED_010081</name>
</gene>
<comment type="caution">
    <text evidence="3">The sequence shown here is derived from an EMBL/GenBank/DDBJ whole genome shotgun (WGS) entry which is preliminary data.</text>
</comment>
<evidence type="ECO:0000313" key="4">
    <source>
        <dbReference type="Proteomes" id="UP000664534"/>
    </source>
</evidence>
<protein>
    <submittedName>
        <fullName evidence="3">Uncharacterized protein</fullName>
    </submittedName>
</protein>
<dbReference type="Proteomes" id="UP000664534">
    <property type="component" value="Unassembled WGS sequence"/>
</dbReference>
<keyword evidence="2" id="KW-0472">Membrane</keyword>
<feature type="region of interest" description="Disordered" evidence="1">
    <location>
        <begin position="150"/>
        <end position="170"/>
    </location>
</feature>
<accession>A0A8H3FZA0</accession>